<dbReference type="PIRSF" id="PIRSF029669">
    <property type="entry name" value="UCP029669"/>
    <property type="match status" value="1"/>
</dbReference>
<evidence type="ECO:0000313" key="1">
    <source>
        <dbReference type="EMBL" id="XBY42823.1"/>
    </source>
</evidence>
<dbReference type="CDD" id="cd16390">
    <property type="entry name" value="ParB_N_Srx_like"/>
    <property type="match status" value="1"/>
</dbReference>
<dbReference type="AlphaFoldDB" id="A0AAU7X859"/>
<dbReference type="SUPFAM" id="SSF110849">
    <property type="entry name" value="ParB/Sulfiredoxin"/>
    <property type="match status" value="1"/>
</dbReference>
<dbReference type="Gene3D" id="3.90.1530.10">
    <property type="entry name" value="Conserved hypothetical protein from pyrococcus furiosus pfu- 392566-001, ParB domain"/>
    <property type="match status" value="1"/>
</dbReference>
<dbReference type="Pfam" id="PF08857">
    <property type="entry name" value="ParBc_2"/>
    <property type="match status" value="1"/>
</dbReference>
<gene>
    <name evidence="1" type="ORF">ABS361_11885</name>
</gene>
<dbReference type="InterPro" id="IPR036086">
    <property type="entry name" value="ParB/Sulfiredoxin_sf"/>
</dbReference>
<dbReference type="Gene3D" id="1.10.8.10">
    <property type="entry name" value="DNA helicase RuvA subunit, C-terminal domain"/>
    <property type="match status" value="1"/>
</dbReference>
<protein>
    <submittedName>
        <fullName evidence="1">ParB-like protein</fullName>
    </submittedName>
</protein>
<organism evidence="1">
    <name type="scientific">Methyloraptor flagellatus</name>
    <dbReference type="NCBI Taxonomy" id="3162530"/>
    <lineage>
        <taxon>Bacteria</taxon>
        <taxon>Pseudomonadati</taxon>
        <taxon>Pseudomonadota</taxon>
        <taxon>Alphaproteobacteria</taxon>
        <taxon>Hyphomicrobiales</taxon>
        <taxon>Ancalomicrobiaceae</taxon>
        <taxon>Methyloraptor</taxon>
    </lineage>
</organism>
<dbReference type="InterPro" id="IPR014956">
    <property type="entry name" value="ParBc_2"/>
</dbReference>
<sequence>MPQDSQRQIAIDDLRPTQLSVGYIEVDKRVAKIKAMSPDKLEAYLDKKAVPVVKGPDHEYYLTDHHHLCCALIKAGQKSVRIGEVRDYSDVAKDGFWPKMRADGFCWPIDEHGNLRPYAAIPRRFEDMTNNVWRDLAREVRDVAFTDEDTPFQEFMWGDYFRTFMSERLIGLAWDAAVELATKVAALDEAQDLPGYVGSAAGDRKKVRQLAKDRGLDREDSDS</sequence>
<dbReference type="EMBL" id="CP158568">
    <property type="protein sequence ID" value="XBY42823.1"/>
    <property type="molecule type" value="Genomic_DNA"/>
</dbReference>
<accession>A0AAU7X859</accession>
<proteinExistence type="predicted"/>
<dbReference type="RefSeq" id="WP_407047923.1">
    <property type="nucleotide sequence ID" value="NZ_CP158568.1"/>
</dbReference>
<dbReference type="InterPro" id="IPR016932">
    <property type="entry name" value="UCP029669"/>
</dbReference>
<reference evidence="1" key="1">
    <citation type="submission" date="2024-06" db="EMBL/GenBank/DDBJ databases">
        <title>Methylostella associata gen. nov., sp. nov., a novel Ancalomicrobiaceae-affiliated facultatively methylotrophic bacteria that feed on methanotrophs of the genus Methylococcus.</title>
        <authorList>
            <person name="Saltykova V."/>
            <person name="Danilova O.V."/>
            <person name="Oshkin I.Y."/>
            <person name="Belova S.E."/>
            <person name="Pimenov N.V."/>
            <person name="Dedysh S.N."/>
        </authorList>
    </citation>
    <scope>NUCLEOTIDE SEQUENCE</scope>
    <source>
        <strain evidence="1">S20</strain>
    </source>
</reference>
<name>A0AAU7X859_9HYPH</name>
<dbReference type="KEGG" id="mflg:ABS361_11885"/>